<dbReference type="AlphaFoldDB" id="A0A6D1AEM4"/>
<dbReference type="EMBL" id="JAAHTE010000811">
    <property type="protein sequence ID" value="NEU03090.1"/>
    <property type="molecule type" value="Genomic_DNA"/>
</dbReference>
<proteinExistence type="predicted"/>
<dbReference type="Pfam" id="PF04227">
    <property type="entry name" value="Indigoidine_A"/>
    <property type="match status" value="1"/>
</dbReference>
<dbReference type="GO" id="GO:0016798">
    <property type="term" value="F:hydrolase activity, acting on glycosyl bonds"/>
    <property type="evidence" value="ECO:0007669"/>
    <property type="project" value="UniProtKB-KW"/>
</dbReference>
<evidence type="ECO:0000256" key="5">
    <source>
        <dbReference type="ARBA" id="ARBA00023295"/>
    </source>
</evidence>
<dbReference type="GO" id="GO:0004730">
    <property type="term" value="F:pseudouridylate synthase activity"/>
    <property type="evidence" value="ECO:0007669"/>
    <property type="project" value="InterPro"/>
</dbReference>
<dbReference type="InterPro" id="IPR007342">
    <property type="entry name" value="PsuG"/>
</dbReference>
<name>A0A6D1AEM4_ECOLX</name>
<dbReference type="GO" id="GO:0046872">
    <property type="term" value="F:metal ion binding"/>
    <property type="evidence" value="ECO:0007669"/>
    <property type="project" value="UniProtKB-KW"/>
</dbReference>
<gene>
    <name evidence="6" type="ORF">G3563_29585</name>
</gene>
<dbReference type="InterPro" id="IPR022830">
    <property type="entry name" value="Indigdn_synthA-like"/>
</dbReference>
<keyword evidence="4" id="KW-0456">Lyase</keyword>
<evidence type="ECO:0000256" key="4">
    <source>
        <dbReference type="ARBA" id="ARBA00023239"/>
    </source>
</evidence>
<evidence type="ECO:0000313" key="6">
    <source>
        <dbReference type="EMBL" id="NEU03090.1"/>
    </source>
</evidence>
<evidence type="ECO:0000256" key="1">
    <source>
        <dbReference type="ARBA" id="ARBA00022723"/>
    </source>
</evidence>
<evidence type="ECO:0000256" key="2">
    <source>
        <dbReference type="ARBA" id="ARBA00022801"/>
    </source>
</evidence>
<keyword evidence="5 6" id="KW-0326">Glycosidase</keyword>
<dbReference type="PANTHER" id="PTHR42909:SF1">
    <property type="entry name" value="CARBOHYDRATE KINASE PFKB DOMAIN-CONTAINING PROTEIN"/>
    <property type="match status" value="1"/>
</dbReference>
<accession>A0A6D1AEM4</accession>
<keyword evidence="3" id="KW-0464">Manganese</keyword>
<comment type="caution">
    <text evidence="6">The sequence shown here is derived from an EMBL/GenBank/DDBJ whole genome shotgun (WGS) entry which is preliminary data.</text>
</comment>
<keyword evidence="2" id="KW-0378">Hydrolase</keyword>
<feature type="non-terminal residue" evidence="6">
    <location>
        <position position="66"/>
    </location>
</feature>
<sequence>MNIVFSKEVESALKHKRPVVALESTIITHGMPYPKNVEMALNVENIIRKQGAVPATIAIINGIIHV</sequence>
<organism evidence="6">
    <name type="scientific">Escherichia coli</name>
    <dbReference type="NCBI Taxonomy" id="562"/>
    <lineage>
        <taxon>Bacteria</taxon>
        <taxon>Pseudomonadati</taxon>
        <taxon>Pseudomonadota</taxon>
        <taxon>Gammaproteobacteria</taxon>
        <taxon>Enterobacterales</taxon>
        <taxon>Enterobacteriaceae</taxon>
        <taxon>Escherichia</taxon>
    </lineage>
</organism>
<dbReference type="SUPFAM" id="SSF110581">
    <property type="entry name" value="Indigoidine synthase A-like"/>
    <property type="match status" value="1"/>
</dbReference>
<evidence type="ECO:0000256" key="3">
    <source>
        <dbReference type="ARBA" id="ARBA00023211"/>
    </source>
</evidence>
<keyword evidence="1" id="KW-0479">Metal-binding</keyword>
<reference evidence="6" key="1">
    <citation type="submission" date="2020-02" db="EMBL/GenBank/DDBJ databases">
        <title>Investigating the Use of Bacteriophages as New Decolonization Strategy for Intestinal Carriage of CTX-M-15-producing ST131 Escherichia coli: an In Vitro Continuous Culture System Model.</title>
        <authorList>
            <person name="Bernasconi O.J."/>
            <person name="Campos-Madueno E.I."/>
            <person name="Dona V."/>
            <person name="Perreten V."/>
            <person name="Carattoli A."/>
            <person name="Endimiani A."/>
        </authorList>
    </citation>
    <scope>NUCLEOTIDE SEQUENCE</scope>
    <source>
        <strain evidence="6">4901.28</strain>
    </source>
</reference>
<protein>
    <submittedName>
        <fullName evidence="6">Pseudouridine-5'-phosphate glycosidase</fullName>
    </submittedName>
</protein>
<dbReference type="PANTHER" id="PTHR42909">
    <property type="entry name" value="ZGC:136858"/>
    <property type="match status" value="1"/>
</dbReference>
<dbReference type="Gene3D" id="3.40.1790.10">
    <property type="entry name" value="Indigoidine synthase domain"/>
    <property type="match status" value="1"/>
</dbReference>
<dbReference type="GO" id="GO:0005737">
    <property type="term" value="C:cytoplasm"/>
    <property type="evidence" value="ECO:0007669"/>
    <property type="project" value="TreeGrafter"/>
</dbReference>